<feature type="binding site" evidence="11">
    <location>
        <begin position="64"/>
        <end position="67"/>
    </location>
    <ligand>
        <name>ATP</name>
        <dbReference type="ChEBI" id="CHEBI:30616"/>
    </ligand>
</feature>
<feature type="binding site" evidence="12">
    <location>
        <position position="166"/>
    </location>
    <ligand>
        <name>Zn(2+)</name>
        <dbReference type="ChEBI" id="CHEBI:29105"/>
    </ligand>
</feature>
<keyword evidence="4 9" id="KW-0547">Nucleotide-binding</keyword>
<evidence type="ECO:0000256" key="8">
    <source>
        <dbReference type="ARBA" id="ARBA00073512"/>
    </source>
</evidence>
<feature type="binding site" evidence="11">
    <location>
        <begin position="125"/>
        <end position="130"/>
    </location>
    <ligand>
        <name>ATP</name>
        <dbReference type="ChEBI" id="CHEBI:30616"/>
    </ligand>
</feature>
<accession>A0A550BXX6</accession>
<evidence type="ECO:0000256" key="10">
    <source>
        <dbReference type="PIRSR" id="PIRSR039133-1"/>
    </source>
</evidence>
<feature type="active site" description="Glycyl thioester intermediate" evidence="10 13">
    <location>
        <position position="181"/>
    </location>
</feature>
<keyword evidence="7 9" id="KW-0067">ATP-binding</keyword>
<feature type="binding site" evidence="12">
    <location>
        <position position="169"/>
    </location>
    <ligand>
        <name>Zn(2+)</name>
        <dbReference type="ChEBI" id="CHEBI:29105"/>
    </ligand>
</feature>
<evidence type="ECO:0000313" key="18">
    <source>
        <dbReference type="Proteomes" id="UP000320762"/>
    </source>
</evidence>
<evidence type="ECO:0000256" key="5">
    <source>
        <dbReference type="ARBA" id="ARBA00022786"/>
    </source>
</evidence>
<dbReference type="InterPro" id="IPR045886">
    <property type="entry name" value="ThiF/MoeB/HesA"/>
</dbReference>
<dbReference type="InterPro" id="IPR033127">
    <property type="entry name" value="UBQ-activ_enz_E1_Cys_AS"/>
</dbReference>
<dbReference type="AlphaFoldDB" id="A0A550BXX6"/>
<evidence type="ECO:0000259" key="15">
    <source>
        <dbReference type="Pfam" id="PF00899"/>
    </source>
</evidence>
<proteinExistence type="inferred from homology"/>
<organism evidence="17 18">
    <name type="scientific">Schizophyllum amplum</name>
    <dbReference type="NCBI Taxonomy" id="97359"/>
    <lineage>
        <taxon>Eukaryota</taxon>
        <taxon>Fungi</taxon>
        <taxon>Dikarya</taxon>
        <taxon>Basidiomycota</taxon>
        <taxon>Agaricomycotina</taxon>
        <taxon>Agaricomycetes</taxon>
        <taxon>Agaricomycetidae</taxon>
        <taxon>Agaricales</taxon>
        <taxon>Schizophyllaceae</taxon>
        <taxon>Schizophyllum</taxon>
    </lineage>
</organism>
<name>A0A550BXX6_9AGAR</name>
<dbReference type="UniPathway" id="UPA00886"/>
<dbReference type="PANTHER" id="PTHR10953">
    <property type="entry name" value="UBIQUITIN-ACTIVATING ENZYME E1"/>
    <property type="match status" value="1"/>
</dbReference>
<dbReference type="InterPro" id="IPR019572">
    <property type="entry name" value="UBA_E1_SCCH"/>
</dbReference>
<dbReference type="PROSITE" id="PS00865">
    <property type="entry name" value="UBIQUITIN_ACTIVAT_2"/>
    <property type="match status" value="1"/>
</dbReference>
<dbReference type="GO" id="GO:0005737">
    <property type="term" value="C:cytoplasm"/>
    <property type="evidence" value="ECO:0007669"/>
    <property type="project" value="TreeGrafter"/>
</dbReference>
<dbReference type="GO" id="GO:0019948">
    <property type="term" value="F:SUMO activating enzyme activity"/>
    <property type="evidence" value="ECO:0007669"/>
    <property type="project" value="UniProtKB-UniRule"/>
</dbReference>
<dbReference type="InterPro" id="IPR030661">
    <property type="entry name" value="Uba2"/>
</dbReference>
<dbReference type="GO" id="GO:0016925">
    <property type="term" value="P:protein sumoylation"/>
    <property type="evidence" value="ECO:0007669"/>
    <property type="project" value="UniProtKB-UniRule"/>
</dbReference>
<dbReference type="Gene3D" id="3.50.50.80">
    <property type="entry name" value="Ubiquitin-activating enzyme E1, inactive adenylation domain, subdomain 1"/>
    <property type="match status" value="1"/>
</dbReference>
<comment type="pathway">
    <text evidence="1 9">Protein modification; protein sumoylation.</text>
</comment>
<dbReference type="InterPro" id="IPR000594">
    <property type="entry name" value="ThiF_NAD_FAD-bd"/>
</dbReference>
<keyword evidence="18" id="KW-1185">Reference proteome</keyword>
<dbReference type="Gene3D" id="3.10.290.20">
    <property type="entry name" value="Ubiquitin-like 2 activating enzyme e1b. Chain: B, domain 3"/>
    <property type="match status" value="1"/>
</dbReference>
<dbReference type="SUPFAM" id="SSF69572">
    <property type="entry name" value="Activating enzymes of the ubiquitin-like proteins"/>
    <property type="match status" value="1"/>
</dbReference>
<dbReference type="InterPro" id="IPR042449">
    <property type="entry name" value="Ub-E1_IAD_1"/>
</dbReference>
<dbReference type="FunFam" id="3.50.50.80:FF:000004">
    <property type="entry name" value="Ubiquitin-activating enzyme E1-like"/>
    <property type="match status" value="1"/>
</dbReference>
<dbReference type="FunFam" id="1.10.10.520:FF:000011">
    <property type="entry name" value="Ubiquitin-activating enzyme E1-like"/>
    <property type="match status" value="1"/>
</dbReference>
<dbReference type="OrthoDB" id="10255449at2759"/>
<evidence type="ECO:0000256" key="12">
    <source>
        <dbReference type="PIRSR" id="PIRSR039133-3"/>
    </source>
</evidence>
<dbReference type="Pfam" id="PF10585">
    <property type="entry name" value="UBA_E1_SCCH"/>
    <property type="match status" value="1"/>
</dbReference>
<feature type="domain" description="THIF-type NAD/FAD binding fold" evidence="15">
    <location>
        <begin position="13"/>
        <end position="456"/>
    </location>
</feature>
<sequence length="680" mass="74266">MSTAARRTAHAKAVLGEELHSKLADTKVLLVGAGGIGCELLKNVVLAGFGHITLLDLDTIDLSNLNRQFLFRKKDVKQSKSLVAAAVAAPFNPNVRITPIHGNIKDPEFDLEWFHGFDIVLNALDNLDARRHVNKMCMAANIPLVESGTAGYLGQVQPIFKDKTECFDCVPKPTPKTFPVCTIRSTPSQPIHCIVWSKTYLMGQLFGEDEDATGELDEAEKQGENAQEIATLRKEAQAFAAVRKALRDPASKVSAAKMAFDKVFNADIKNLLIMSDMWRNRSPPTPLDFDGIMSGVFVIPESQETAATGSTAAKPAGSAAVEQQLQNGVVGSSSAAKLKDQRTLTLKDNLELFADSANRLAARLQTGEEETISFDKDDDDTLDFVTAASNLRSFAYGIARKTRWEVKEMAGNIIPAIATTNAVISGLIVLQALQLLRKSYDQMRTTMLQHKPAVPLQSVRTCRPDERCGVCRDVYVDLRVDGKRARLGDVVGAVARAVVENMDKGEIGSVANGDAMDEDEDDFTSGLSVFEDKRILMDPDFDDNKDRTLESLGVTRGKFLTLVDEDGVWGRTVQCSLGVLPMSHPADQPPYILPSTFPKVPRKPREPTPVKEQTPPRASLKRSAPEDDDIEGPAAKRAKAASAMPDASPSKKRRLEEDGLILLENATETLDDEDIIILDD</sequence>
<evidence type="ECO:0000256" key="4">
    <source>
        <dbReference type="ARBA" id="ARBA00022741"/>
    </source>
</evidence>
<evidence type="ECO:0000256" key="3">
    <source>
        <dbReference type="ARBA" id="ARBA00022723"/>
    </source>
</evidence>
<dbReference type="GO" id="GO:0005524">
    <property type="term" value="F:ATP binding"/>
    <property type="evidence" value="ECO:0007669"/>
    <property type="project" value="UniProtKB-UniRule"/>
</dbReference>
<protein>
    <recommendedName>
        <fullName evidence="8 9">Ubiquitin-activating enzyme E1-like</fullName>
    </recommendedName>
</protein>
<comment type="subunit">
    <text evidence="9">Heterodimer.</text>
</comment>
<evidence type="ECO:0000256" key="7">
    <source>
        <dbReference type="ARBA" id="ARBA00022840"/>
    </source>
</evidence>
<dbReference type="InterPro" id="IPR035985">
    <property type="entry name" value="Ubiquitin-activating_enz"/>
</dbReference>
<comment type="caution">
    <text evidence="17">The sequence shown here is derived from an EMBL/GenBank/DDBJ whole genome shotgun (WGS) entry which is preliminary data.</text>
</comment>
<dbReference type="GO" id="GO:0031510">
    <property type="term" value="C:SUMO activating enzyme complex"/>
    <property type="evidence" value="ECO:0007669"/>
    <property type="project" value="UniProtKB-UniRule"/>
</dbReference>
<keyword evidence="6 9" id="KW-0862">Zinc</keyword>
<dbReference type="PANTHER" id="PTHR10953:SF5">
    <property type="entry name" value="SUMO-ACTIVATING ENZYME SUBUNIT 2"/>
    <property type="match status" value="1"/>
</dbReference>
<dbReference type="Pfam" id="PF00899">
    <property type="entry name" value="ThiF"/>
    <property type="match status" value="1"/>
</dbReference>
<gene>
    <name evidence="17" type="ORF">BD626DRAFT_213035</name>
</gene>
<evidence type="ECO:0000256" key="6">
    <source>
        <dbReference type="ARBA" id="ARBA00022833"/>
    </source>
</evidence>
<feature type="binding site" evidence="11">
    <location>
        <position position="80"/>
    </location>
    <ligand>
        <name>ATP</name>
        <dbReference type="ChEBI" id="CHEBI:30616"/>
    </ligand>
</feature>
<keyword evidence="3 9" id="KW-0479">Metal-binding</keyword>
<feature type="binding site" evidence="11">
    <location>
        <position position="56"/>
    </location>
    <ligand>
        <name>ATP</name>
        <dbReference type="ChEBI" id="CHEBI:30616"/>
    </ligand>
</feature>
<feature type="binding site" evidence="12">
    <location>
        <position position="471"/>
    </location>
    <ligand>
        <name>Zn(2+)</name>
        <dbReference type="ChEBI" id="CHEBI:29105"/>
    </ligand>
</feature>
<feature type="binding site" evidence="11">
    <location>
        <begin position="32"/>
        <end position="37"/>
    </location>
    <ligand>
        <name>ATP</name>
        <dbReference type="ChEBI" id="CHEBI:30616"/>
    </ligand>
</feature>
<feature type="region of interest" description="Disordered" evidence="14">
    <location>
        <begin position="597"/>
        <end position="656"/>
    </location>
</feature>
<evidence type="ECO:0000256" key="11">
    <source>
        <dbReference type="PIRSR" id="PIRSR039133-2"/>
    </source>
</evidence>
<evidence type="ECO:0000256" key="13">
    <source>
        <dbReference type="PROSITE-ProRule" id="PRU10132"/>
    </source>
</evidence>
<evidence type="ECO:0000256" key="14">
    <source>
        <dbReference type="SAM" id="MobiDB-lite"/>
    </source>
</evidence>
<feature type="binding site" evidence="12">
    <location>
        <position position="468"/>
    </location>
    <ligand>
        <name>Zn(2+)</name>
        <dbReference type="ChEBI" id="CHEBI:29105"/>
    </ligand>
</feature>
<feature type="domain" description="Ubiquitin-activating enzyme SCCH" evidence="16">
    <location>
        <begin position="187"/>
        <end position="407"/>
    </location>
</feature>
<evidence type="ECO:0000256" key="1">
    <source>
        <dbReference type="ARBA" id="ARBA00004718"/>
    </source>
</evidence>
<dbReference type="InterPro" id="IPR023318">
    <property type="entry name" value="Ub_act_enz_dom_a_sf"/>
</dbReference>
<keyword evidence="5 9" id="KW-0833">Ubl conjugation pathway</keyword>
<evidence type="ECO:0000313" key="17">
    <source>
        <dbReference type="EMBL" id="TRM57404.1"/>
    </source>
</evidence>
<evidence type="ECO:0000256" key="9">
    <source>
        <dbReference type="PIRNR" id="PIRNR039133"/>
    </source>
</evidence>
<dbReference type="STRING" id="97359.A0A550BXX6"/>
<evidence type="ECO:0000256" key="2">
    <source>
        <dbReference type="ARBA" id="ARBA00005673"/>
    </source>
</evidence>
<reference evidence="17 18" key="1">
    <citation type="journal article" date="2019" name="New Phytol.">
        <title>Comparative genomics reveals unique wood-decay strategies and fruiting body development in the Schizophyllaceae.</title>
        <authorList>
            <person name="Almasi E."/>
            <person name="Sahu N."/>
            <person name="Krizsan K."/>
            <person name="Balint B."/>
            <person name="Kovacs G.M."/>
            <person name="Kiss B."/>
            <person name="Cseklye J."/>
            <person name="Drula E."/>
            <person name="Henrissat B."/>
            <person name="Nagy I."/>
            <person name="Chovatia M."/>
            <person name="Adam C."/>
            <person name="LaButti K."/>
            <person name="Lipzen A."/>
            <person name="Riley R."/>
            <person name="Grigoriev I.V."/>
            <person name="Nagy L.G."/>
        </authorList>
    </citation>
    <scope>NUCLEOTIDE SEQUENCE [LARGE SCALE GENOMIC DNA]</scope>
    <source>
        <strain evidence="17 18">NL-1724</strain>
    </source>
</reference>
<dbReference type="Gene3D" id="1.10.10.520">
    <property type="entry name" value="Ubiquitin activating enzymes (Uba3). Chain: B, domain 2"/>
    <property type="match status" value="1"/>
</dbReference>
<dbReference type="PIRSF" id="PIRSF039133">
    <property type="entry name" value="SUMO_E1B"/>
    <property type="match status" value="1"/>
</dbReference>
<dbReference type="Proteomes" id="UP000320762">
    <property type="component" value="Unassembled WGS sequence"/>
</dbReference>
<dbReference type="GO" id="GO:0046872">
    <property type="term" value="F:metal ion binding"/>
    <property type="evidence" value="ECO:0007669"/>
    <property type="project" value="UniProtKB-KW"/>
</dbReference>
<dbReference type="EMBL" id="VDMD01000048">
    <property type="protein sequence ID" value="TRM57404.1"/>
    <property type="molecule type" value="Genomic_DNA"/>
</dbReference>
<comment type="similarity">
    <text evidence="2 9">Belongs to the ubiquitin-activating E1 family.</text>
</comment>
<evidence type="ECO:0000259" key="16">
    <source>
        <dbReference type="Pfam" id="PF10585"/>
    </source>
</evidence>